<dbReference type="InterPro" id="IPR011437">
    <property type="entry name" value="DUF1540"/>
</dbReference>
<accession>A0A9D1GRQ0</accession>
<dbReference type="Proteomes" id="UP000886758">
    <property type="component" value="Unassembled WGS sequence"/>
</dbReference>
<reference evidence="2" key="2">
    <citation type="journal article" date="2021" name="PeerJ">
        <title>Extensive microbial diversity within the chicken gut microbiome revealed by metagenomics and culture.</title>
        <authorList>
            <person name="Gilroy R."/>
            <person name="Ravi A."/>
            <person name="Getino M."/>
            <person name="Pursley I."/>
            <person name="Horton D.L."/>
            <person name="Alikhan N.F."/>
            <person name="Baker D."/>
            <person name="Gharbi K."/>
            <person name="Hall N."/>
            <person name="Watson M."/>
            <person name="Adriaenssens E.M."/>
            <person name="Foster-Nyarko E."/>
            <person name="Jarju S."/>
            <person name="Secka A."/>
            <person name="Antonio M."/>
            <person name="Oren A."/>
            <person name="Chaudhuri R.R."/>
            <person name="La Ragione R."/>
            <person name="Hildebrand F."/>
            <person name="Pallen M.J."/>
        </authorList>
    </citation>
    <scope>NUCLEOTIDE SEQUENCE</scope>
    <source>
        <strain evidence="2">ChiW17-6978</strain>
    </source>
</reference>
<feature type="domain" description="DUF1540" evidence="1">
    <location>
        <begin position="68"/>
        <end position="106"/>
    </location>
</feature>
<reference evidence="2" key="1">
    <citation type="submission" date="2020-10" db="EMBL/GenBank/DDBJ databases">
        <authorList>
            <person name="Gilroy R."/>
        </authorList>
    </citation>
    <scope>NUCLEOTIDE SEQUENCE</scope>
    <source>
        <strain evidence="2">ChiW17-6978</strain>
    </source>
</reference>
<comment type="caution">
    <text evidence="2">The sequence shown here is derived from an EMBL/GenBank/DDBJ whole genome shotgun (WGS) entry which is preliminary data.</text>
</comment>
<dbReference type="AlphaFoldDB" id="A0A9D1GRQ0"/>
<protein>
    <submittedName>
        <fullName evidence="2">DUF1540 domain-containing protein</fullName>
    </submittedName>
</protein>
<evidence type="ECO:0000259" key="1">
    <source>
        <dbReference type="Pfam" id="PF07561"/>
    </source>
</evidence>
<name>A0A9D1GRQ0_9MOLU</name>
<sequence length="109" mass="12428">MTKVSCNAKSCGYNENCECLKKHIDVEGLFAKSKIGTFCQSFKNPHRSDVLMTEMAREMTELPHAIKVECSANYCAYNENNLCVKENIQIGNENAQYRSETQCDSFRSR</sequence>
<dbReference type="EMBL" id="DVLF01000098">
    <property type="protein sequence ID" value="HIT49994.1"/>
    <property type="molecule type" value="Genomic_DNA"/>
</dbReference>
<organism evidence="2 3">
    <name type="scientific">Candidatus Pelethenecus faecipullorum</name>
    <dbReference type="NCBI Taxonomy" id="2840900"/>
    <lineage>
        <taxon>Bacteria</taxon>
        <taxon>Bacillati</taxon>
        <taxon>Mycoplasmatota</taxon>
        <taxon>Mollicutes</taxon>
        <taxon>Candidatus Pelethenecus</taxon>
    </lineage>
</organism>
<evidence type="ECO:0000313" key="3">
    <source>
        <dbReference type="Proteomes" id="UP000886758"/>
    </source>
</evidence>
<proteinExistence type="predicted"/>
<dbReference type="Pfam" id="PF07561">
    <property type="entry name" value="DUF1540"/>
    <property type="match status" value="2"/>
</dbReference>
<evidence type="ECO:0000313" key="2">
    <source>
        <dbReference type="EMBL" id="HIT49994.1"/>
    </source>
</evidence>
<feature type="domain" description="DUF1540" evidence="1">
    <location>
        <begin position="4"/>
        <end position="42"/>
    </location>
</feature>
<gene>
    <name evidence="2" type="ORF">IAD46_03100</name>
</gene>